<proteinExistence type="predicted"/>
<dbReference type="AlphaFoldDB" id="A0A9Q8VGV8"/>
<dbReference type="KEGG" id="ptkz:JDV02_010047"/>
<dbReference type="Proteomes" id="UP000829364">
    <property type="component" value="Chromosome 11"/>
</dbReference>
<evidence type="ECO:0000313" key="1">
    <source>
        <dbReference type="EMBL" id="UNI24289.1"/>
    </source>
</evidence>
<dbReference type="RefSeq" id="XP_047847770.1">
    <property type="nucleotide sequence ID" value="XM_047991758.1"/>
</dbReference>
<name>A0A9Q8VGV8_9HYPO</name>
<sequence length="162" mass="17918">MAGAVRNTIFNPLVALLENVVSSANDASTPEATGVLTPVLAGFIQSTLRQKTLSFEPFAVDFLQTMLGMREISYRAFRGNPQPVLEFFDALHVTVRGKPLHRMNANALSYISCRLDAMKGTREIPVENLYLWLRELMTMATTTALMGQSNPLLQDATLVEDL</sequence>
<dbReference type="EMBL" id="CP086364">
    <property type="protein sequence ID" value="UNI24289.1"/>
    <property type="molecule type" value="Genomic_DNA"/>
</dbReference>
<evidence type="ECO:0000313" key="2">
    <source>
        <dbReference type="Proteomes" id="UP000829364"/>
    </source>
</evidence>
<dbReference type="OrthoDB" id="1470350at2759"/>
<organism evidence="1 2">
    <name type="scientific">Purpureocillium takamizusanense</name>
    <dbReference type="NCBI Taxonomy" id="2060973"/>
    <lineage>
        <taxon>Eukaryota</taxon>
        <taxon>Fungi</taxon>
        <taxon>Dikarya</taxon>
        <taxon>Ascomycota</taxon>
        <taxon>Pezizomycotina</taxon>
        <taxon>Sordariomycetes</taxon>
        <taxon>Hypocreomycetidae</taxon>
        <taxon>Hypocreales</taxon>
        <taxon>Ophiocordycipitaceae</taxon>
        <taxon>Purpureocillium</taxon>
    </lineage>
</organism>
<accession>A0A9Q8VGV8</accession>
<keyword evidence="2" id="KW-1185">Reference proteome</keyword>
<gene>
    <name evidence="1" type="ORF">JDV02_010047</name>
</gene>
<dbReference type="GeneID" id="72071992"/>
<protein>
    <submittedName>
        <fullName evidence="1">Uncharacterized protein</fullName>
    </submittedName>
</protein>
<reference evidence="1" key="1">
    <citation type="submission" date="2021-11" db="EMBL/GenBank/DDBJ databases">
        <title>Purpureocillium_takamizusanense_genome.</title>
        <authorList>
            <person name="Nguyen N.-H."/>
        </authorList>
    </citation>
    <scope>NUCLEOTIDE SEQUENCE</scope>
    <source>
        <strain evidence="1">PT3</strain>
    </source>
</reference>